<protein>
    <recommendedName>
        <fullName evidence="1">tRNA-uridine aminocarboxypropyltransferase</fullName>
        <ecNumber evidence="1">2.5.1.25</ecNumber>
    </recommendedName>
</protein>
<gene>
    <name evidence="6" type="ORF">SAMN03084138_03720</name>
</gene>
<dbReference type="Proteomes" id="UP000182692">
    <property type="component" value="Unassembled WGS sequence"/>
</dbReference>
<evidence type="ECO:0000256" key="3">
    <source>
        <dbReference type="ARBA" id="ARBA00022691"/>
    </source>
</evidence>
<feature type="domain" description="DTW" evidence="5">
    <location>
        <begin position="21"/>
        <end position="214"/>
    </location>
</feature>
<evidence type="ECO:0000313" key="7">
    <source>
        <dbReference type="Proteomes" id="UP000182692"/>
    </source>
</evidence>
<dbReference type="RefSeq" id="WP_074928115.1">
    <property type="nucleotide sequence ID" value="NZ_FOWR01000033.1"/>
</dbReference>
<evidence type="ECO:0000259" key="5">
    <source>
        <dbReference type="SMART" id="SM01144"/>
    </source>
</evidence>
<dbReference type="PANTHER" id="PTHR21392">
    <property type="entry name" value="TRNA-URIDINE AMINOCARBOXYPROPYLTRANSFERASE 2"/>
    <property type="match status" value="1"/>
</dbReference>
<evidence type="ECO:0000256" key="4">
    <source>
        <dbReference type="ARBA" id="ARBA00022694"/>
    </source>
</evidence>
<evidence type="ECO:0000256" key="2">
    <source>
        <dbReference type="ARBA" id="ARBA00022679"/>
    </source>
</evidence>
<dbReference type="InterPro" id="IPR005636">
    <property type="entry name" value="DTW"/>
</dbReference>
<dbReference type="Pfam" id="PF03942">
    <property type="entry name" value="DTW"/>
    <property type="match status" value="1"/>
</dbReference>
<name>A0A1I5US70_9GAMM</name>
<dbReference type="EMBL" id="FOWR01000033">
    <property type="protein sequence ID" value="SFP98113.1"/>
    <property type="molecule type" value="Genomic_DNA"/>
</dbReference>
<evidence type="ECO:0000313" key="6">
    <source>
        <dbReference type="EMBL" id="SFP98113.1"/>
    </source>
</evidence>
<dbReference type="EC" id="2.5.1.25" evidence="1"/>
<reference evidence="6 7" key="1">
    <citation type="submission" date="2016-10" db="EMBL/GenBank/DDBJ databases">
        <authorList>
            <person name="de Groot N.N."/>
        </authorList>
    </citation>
    <scope>NUCLEOTIDE SEQUENCE [LARGE SCALE GENOMIC DNA]</scope>
    <source>
        <strain evidence="6 7">DSM 15893</strain>
    </source>
</reference>
<dbReference type="GeneID" id="35874040"/>
<sequence length="219" mass="24380">MAPSSDSPSAPNPSGIPSSAKPAPCSGCGFHYNCLCDAVPRLDSKVRIELLMHETETERATNTGQLLEACLPYCRRHVWQRKDPPIELLTLLADPAAEPVLVFLSDDAVPLEQITARRCSKPEAKPIHFIILDATCQQAKKMRNKSPWLQDIPTVVLPSGLVTEYSLRRNQPEGALCTCEVGIVLMKAMGELENAEKVDQYFHHFMDTFDADRQHKSVR</sequence>
<keyword evidence="4" id="KW-0819">tRNA processing</keyword>
<dbReference type="GO" id="GO:0008033">
    <property type="term" value="P:tRNA processing"/>
    <property type="evidence" value="ECO:0007669"/>
    <property type="project" value="UniProtKB-KW"/>
</dbReference>
<evidence type="ECO:0000256" key="1">
    <source>
        <dbReference type="ARBA" id="ARBA00012386"/>
    </source>
</evidence>
<accession>A0A1I5US70</accession>
<keyword evidence="2" id="KW-0808">Transferase</keyword>
<dbReference type="PANTHER" id="PTHR21392:SF1">
    <property type="entry name" value="TRNA-URIDINE AMINOCARBOXYPROPYLTRANSFERASE"/>
    <property type="match status" value="1"/>
</dbReference>
<dbReference type="GO" id="GO:0016432">
    <property type="term" value="F:tRNA-uridine aminocarboxypropyltransferase activity"/>
    <property type="evidence" value="ECO:0007669"/>
    <property type="project" value="UniProtKB-EC"/>
</dbReference>
<dbReference type="AlphaFoldDB" id="A0A1I5US70"/>
<dbReference type="SMART" id="SM01144">
    <property type="entry name" value="DTW"/>
    <property type="match status" value="1"/>
</dbReference>
<dbReference type="InterPro" id="IPR039262">
    <property type="entry name" value="DTWD2/TAPT"/>
</dbReference>
<dbReference type="STRING" id="1121869.SAMN03084138_03720"/>
<proteinExistence type="predicted"/>
<keyword evidence="3" id="KW-0949">S-adenosyl-L-methionine</keyword>
<dbReference type="OrthoDB" id="370626at2"/>
<organism evidence="6 7">
    <name type="scientific">Enterovibrio norvegicus DSM 15893</name>
    <dbReference type="NCBI Taxonomy" id="1121869"/>
    <lineage>
        <taxon>Bacteria</taxon>
        <taxon>Pseudomonadati</taxon>
        <taxon>Pseudomonadota</taxon>
        <taxon>Gammaproteobacteria</taxon>
        <taxon>Vibrionales</taxon>
        <taxon>Vibrionaceae</taxon>
        <taxon>Enterovibrio</taxon>
    </lineage>
</organism>